<comment type="subcellular location">
    <subcellularLocation>
        <location evidence="1 11">Membrane</location>
        <topology evidence="1 11">Single-pass membrane protein</topology>
    </subcellularLocation>
</comment>
<reference evidence="12 13" key="1">
    <citation type="submission" date="2015-09" db="EMBL/GenBank/DDBJ databases">
        <title>Draft genome of the parasitic nematode Teladorsagia circumcincta isolate WARC Sus (inbred).</title>
        <authorList>
            <person name="Mitreva M."/>
        </authorList>
    </citation>
    <scope>NUCLEOTIDE SEQUENCE [LARGE SCALE GENOMIC DNA]</scope>
    <source>
        <strain evidence="12 13">S</strain>
    </source>
</reference>
<organism evidence="12 13">
    <name type="scientific">Teladorsagia circumcincta</name>
    <name type="common">Brown stomach worm</name>
    <name type="synonym">Ostertagia circumcincta</name>
    <dbReference type="NCBI Taxonomy" id="45464"/>
    <lineage>
        <taxon>Eukaryota</taxon>
        <taxon>Metazoa</taxon>
        <taxon>Ecdysozoa</taxon>
        <taxon>Nematoda</taxon>
        <taxon>Chromadorea</taxon>
        <taxon>Rhabditida</taxon>
        <taxon>Rhabditina</taxon>
        <taxon>Rhabditomorpha</taxon>
        <taxon>Strongyloidea</taxon>
        <taxon>Trichostrongylidae</taxon>
        <taxon>Teladorsagia</taxon>
    </lineage>
</organism>
<dbReference type="GO" id="GO:0016020">
    <property type="term" value="C:membrane"/>
    <property type="evidence" value="ECO:0007669"/>
    <property type="project" value="UniProtKB-SubCell"/>
</dbReference>
<dbReference type="CDD" id="cd03784">
    <property type="entry name" value="GT1_Gtf-like"/>
    <property type="match status" value="1"/>
</dbReference>
<evidence type="ECO:0000256" key="3">
    <source>
        <dbReference type="ARBA" id="ARBA00022676"/>
    </source>
</evidence>
<keyword evidence="8 11" id="KW-0472">Membrane</keyword>
<evidence type="ECO:0000256" key="4">
    <source>
        <dbReference type="ARBA" id="ARBA00022679"/>
    </source>
</evidence>
<dbReference type="Gene3D" id="3.40.50.2000">
    <property type="entry name" value="Glycogen Phosphorylase B"/>
    <property type="match status" value="1"/>
</dbReference>
<dbReference type="PANTHER" id="PTHR48043">
    <property type="entry name" value="EG:EG0003.4 PROTEIN-RELATED"/>
    <property type="match status" value="1"/>
</dbReference>
<dbReference type="Proteomes" id="UP000230423">
    <property type="component" value="Unassembled WGS sequence"/>
</dbReference>
<dbReference type="InterPro" id="IPR035595">
    <property type="entry name" value="UDP_glycos_trans_CS"/>
</dbReference>
<accession>A0A2G9UYX8</accession>
<feature type="transmembrane region" description="Helical" evidence="11">
    <location>
        <begin position="334"/>
        <end position="355"/>
    </location>
</feature>
<name>A0A2G9UYX8_TELCI</name>
<protein>
    <recommendedName>
        <fullName evidence="11">UDP-glucuronosyltransferase</fullName>
        <ecNumber evidence="11">2.4.1.17</ecNumber>
    </recommendedName>
</protein>
<dbReference type="EMBL" id="KZ345143">
    <property type="protein sequence ID" value="PIO75434.1"/>
    <property type="molecule type" value="Genomic_DNA"/>
</dbReference>
<evidence type="ECO:0000256" key="5">
    <source>
        <dbReference type="ARBA" id="ARBA00022692"/>
    </source>
</evidence>
<evidence type="ECO:0000313" key="13">
    <source>
        <dbReference type="Proteomes" id="UP000230423"/>
    </source>
</evidence>
<evidence type="ECO:0000256" key="2">
    <source>
        <dbReference type="ARBA" id="ARBA00009995"/>
    </source>
</evidence>
<sequence>LVSDDALFKQLANEKFDVGISEALGICGLGIFEALKIPATITTFSTVHSDILSKSIGEPVVPSYVPGVLSTKGDHMNMIDRLKNVVEVLLGERLFHDVFAKEISIFRKKFGSQFKSYEEIFADSSFVFTNSNPYLDYPRPMLHKTVSIGGIAVNIDPKKNVLSKEWDDILSKRNTTVLVSFGSVAKSVFMPDEYKNTLVTVFESIPETTFIWKYEQDGSQIVAHLKNVYLRSWVPQIALLADPRLTAFVTHGGMGSTTELAHMGKPAILIPVFADQIRNAQMLAKHGGGIVLSKSALEHPEEVKSVLEKILHDQRFGRLPNLDPYGRHLSFIEYYLIDIFLVVLSVIIFVAFVIYKMARRRAAAKLRDLIVWAQYLVSMSRPKNCGRFPSMDEGSRAIDAMTTVPL</sequence>
<dbReference type="EC" id="2.4.1.17" evidence="11"/>
<feature type="non-terminal residue" evidence="12">
    <location>
        <position position="1"/>
    </location>
</feature>
<dbReference type="InterPro" id="IPR002213">
    <property type="entry name" value="UDP_glucos_trans"/>
</dbReference>
<evidence type="ECO:0000256" key="7">
    <source>
        <dbReference type="ARBA" id="ARBA00022989"/>
    </source>
</evidence>
<dbReference type="InterPro" id="IPR050271">
    <property type="entry name" value="UDP-glycosyltransferase"/>
</dbReference>
<dbReference type="PROSITE" id="PS00375">
    <property type="entry name" value="UDPGT"/>
    <property type="match status" value="1"/>
</dbReference>
<dbReference type="AlphaFoldDB" id="A0A2G9UYX8"/>
<dbReference type="FunFam" id="3.40.50.2000:FF:000038">
    <property type="entry name" value="UDP-GlucuronosylTransferase"/>
    <property type="match status" value="1"/>
</dbReference>
<evidence type="ECO:0000256" key="6">
    <source>
        <dbReference type="ARBA" id="ARBA00022729"/>
    </source>
</evidence>
<dbReference type="SUPFAM" id="SSF53756">
    <property type="entry name" value="UDP-Glycosyltransferase/glycogen phosphorylase"/>
    <property type="match status" value="1"/>
</dbReference>
<dbReference type="PANTHER" id="PTHR48043:SF23">
    <property type="entry name" value="UDP-GLUCURONOSYLTRANSFERASE"/>
    <property type="match status" value="1"/>
</dbReference>
<keyword evidence="6" id="KW-0732">Signal</keyword>
<evidence type="ECO:0000313" key="12">
    <source>
        <dbReference type="EMBL" id="PIO75434.1"/>
    </source>
</evidence>
<evidence type="ECO:0000256" key="9">
    <source>
        <dbReference type="ARBA" id="ARBA00047475"/>
    </source>
</evidence>
<keyword evidence="3 10" id="KW-0328">Glycosyltransferase</keyword>
<evidence type="ECO:0000256" key="11">
    <source>
        <dbReference type="RuleBase" id="RU362059"/>
    </source>
</evidence>
<dbReference type="Pfam" id="PF00201">
    <property type="entry name" value="UDPGT"/>
    <property type="match status" value="1"/>
</dbReference>
<proteinExistence type="inferred from homology"/>
<keyword evidence="4 10" id="KW-0808">Transferase</keyword>
<keyword evidence="13" id="KW-1185">Reference proteome</keyword>
<keyword evidence="7 11" id="KW-1133">Transmembrane helix</keyword>
<evidence type="ECO:0000256" key="1">
    <source>
        <dbReference type="ARBA" id="ARBA00004167"/>
    </source>
</evidence>
<keyword evidence="5 11" id="KW-0812">Transmembrane</keyword>
<comment type="similarity">
    <text evidence="2 10">Belongs to the UDP-glycosyltransferase family.</text>
</comment>
<gene>
    <name evidence="12" type="ORF">TELCIR_02532</name>
</gene>
<dbReference type="OrthoDB" id="5835829at2759"/>
<evidence type="ECO:0000256" key="8">
    <source>
        <dbReference type="ARBA" id="ARBA00023136"/>
    </source>
</evidence>
<evidence type="ECO:0000256" key="10">
    <source>
        <dbReference type="RuleBase" id="RU003718"/>
    </source>
</evidence>
<dbReference type="GO" id="GO:0015020">
    <property type="term" value="F:glucuronosyltransferase activity"/>
    <property type="evidence" value="ECO:0007669"/>
    <property type="project" value="UniProtKB-EC"/>
</dbReference>
<comment type="catalytic activity">
    <reaction evidence="9 11">
        <text>glucuronate acceptor + UDP-alpha-D-glucuronate = acceptor beta-D-glucuronoside + UDP + H(+)</text>
        <dbReference type="Rhea" id="RHEA:21032"/>
        <dbReference type="ChEBI" id="CHEBI:15378"/>
        <dbReference type="ChEBI" id="CHEBI:58052"/>
        <dbReference type="ChEBI" id="CHEBI:58223"/>
        <dbReference type="ChEBI" id="CHEBI:132367"/>
        <dbReference type="ChEBI" id="CHEBI:132368"/>
        <dbReference type="EC" id="2.4.1.17"/>
    </reaction>
</comment>